<dbReference type="Proteomes" id="UP000199559">
    <property type="component" value="Unassembled WGS sequence"/>
</dbReference>
<accession>A0A1I3JYA0</accession>
<evidence type="ECO:0008006" key="3">
    <source>
        <dbReference type="Google" id="ProtNLM"/>
    </source>
</evidence>
<dbReference type="EMBL" id="FORM01000001">
    <property type="protein sequence ID" value="SFI65144.1"/>
    <property type="molecule type" value="Genomic_DNA"/>
</dbReference>
<protein>
    <recommendedName>
        <fullName evidence="3">Lipoprotein</fullName>
    </recommendedName>
</protein>
<dbReference type="RefSeq" id="WP_143067781.1">
    <property type="nucleotide sequence ID" value="NZ_FORM01000001.1"/>
</dbReference>
<reference evidence="2" key="1">
    <citation type="submission" date="2016-10" db="EMBL/GenBank/DDBJ databases">
        <authorList>
            <person name="Varghese N."/>
            <person name="Submissions S."/>
        </authorList>
    </citation>
    <scope>NUCLEOTIDE SEQUENCE [LARGE SCALE GENOMIC DNA]</scope>
    <source>
        <strain evidence="2">DSM 28881</strain>
    </source>
</reference>
<evidence type="ECO:0000313" key="1">
    <source>
        <dbReference type="EMBL" id="SFI65144.1"/>
    </source>
</evidence>
<name>A0A1I3JYA0_9FLAO</name>
<organism evidence="1 2">
    <name type="scientific">Olleya namhaensis</name>
    <dbReference type="NCBI Taxonomy" id="1144750"/>
    <lineage>
        <taxon>Bacteria</taxon>
        <taxon>Pseudomonadati</taxon>
        <taxon>Bacteroidota</taxon>
        <taxon>Flavobacteriia</taxon>
        <taxon>Flavobacteriales</taxon>
        <taxon>Flavobacteriaceae</taxon>
    </lineage>
</organism>
<dbReference type="STRING" id="1144750.SAMN05443431_101606"/>
<evidence type="ECO:0000313" key="2">
    <source>
        <dbReference type="Proteomes" id="UP000199559"/>
    </source>
</evidence>
<dbReference type="AlphaFoldDB" id="A0A1I3JYA0"/>
<keyword evidence="2" id="KW-1185">Reference proteome</keyword>
<gene>
    <name evidence="1" type="ORF">SAMN05443431_101606</name>
</gene>
<sequence length="180" mass="21018">MKPSVIVLLFVFVTSCIPVKIAPTIAGDRIMVAKKFKRKLPKQYSLIFEDPKEANEFYNFINTKYQLNHVNVESNVAFKIEDQPFYFSFYETSKDTKTINLVPILVDAKRDANGNDPLFFDKYSSRKGKWYLVLTATDYDSNDCLNPKHANSKIIEKYLRDLRVEYLNTSNYIESMLRNN</sequence>
<proteinExistence type="predicted"/>
<dbReference type="PROSITE" id="PS51257">
    <property type="entry name" value="PROKAR_LIPOPROTEIN"/>
    <property type="match status" value="1"/>
</dbReference>